<dbReference type="Pfam" id="PF00790">
    <property type="entry name" value="VHS"/>
    <property type="match status" value="1"/>
</dbReference>
<protein>
    <recommendedName>
        <fullName evidence="2">Hepatocyte growth factor-regulated tyrosine kinase substrate</fullName>
    </recommendedName>
</protein>
<feature type="compositionally biased region" description="Low complexity" evidence="10">
    <location>
        <begin position="292"/>
        <end position="315"/>
    </location>
</feature>
<feature type="region of interest" description="Disordered" evidence="10">
    <location>
        <begin position="337"/>
        <end position="386"/>
    </location>
</feature>
<dbReference type="GO" id="GO:0043130">
    <property type="term" value="F:ubiquitin binding"/>
    <property type="evidence" value="ECO:0000318"/>
    <property type="project" value="GO_Central"/>
</dbReference>
<keyword evidence="3" id="KW-0963">Cytoplasm</keyword>
<dbReference type="GO" id="GO:0005769">
    <property type="term" value="C:early endosome"/>
    <property type="evidence" value="ECO:0000318"/>
    <property type="project" value="GO_Central"/>
</dbReference>
<dbReference type="InterPro" id="IPR011011">
    <property type="entry name" value="Znf_FYVE_PHD"/>
</dbReference>
<feature type="compositionally biased region" description="Low complexity" evidence="10">
    <location>
        <begin position="679"/>
        <end position="699"/>
    </location>
</feature>
<keyword evidence="9" id="KW-0175">Coiled coil</keyword>
<dbReference type="RefSeq" id="XP_030840368.1">
    <property type="nucleotide sequence ID" value="XM_030984508.1"/>
</dbReference>
<evidence type="ECO:0000259" key="11">
    <source>
        <dbReference type="PROSITE" id="PS50178"/>
    </source>
</evidence>
<feature type="compositionally biased region" description="Pro residues" evidence="10">
    <location>
        <begin position="642"/>
        <end position="654"/>
    </location>
</feature>
<evidence type="ECO:0000256" key="5">
    <source>
        <dbReference type="ARBA" id="ARBA00022723"/>
    </source>
</evidence>
<dbReference type="Gene3D" id="1.20.5.1940">
    <property type="match status" value="1"/>
</dbReference>
<dbReference type="InterPro" id="IPR003903">
    <property type="entry name" value="UIM_dom"/>
</dbReference>
<dbReference type="Gene3D" id="1.25.40.90">
    <property type="match status" value="1"/>
</dbReference>
<dbReference type="InterPro" id="IPR008942">
    <property type="entry name" value="ENTH_VHS"/>
</dbReference>
<dbReference type="CDD" id="cd03569">
    <property type="entry name" value="VHS_Hrs"/>
    <property type="match status" value="1"/>
</dbReference>
<feature type="compositionally biased region" description="Polar residues" evidence="10">
    <location>
        <begin position="248"/>
        <end position="257"/>
    </location>
</feature>
<dbReference type="Gene3D" id="6.10.140.100">
    <property type="match status" value="1"/>
</dbReference>
<evidence type="ECO:0000313" key="14">
    <source>
        <dbReference type="Proteomes" id="UP000007110"/>
    </source>
</evidence>
<evidence type="ECO:0000256" key="10">
    <source>
        <dbReference type="SAM" id="MobiDB-lite"/>
    </source>
</evidence>
<feature type="compositionally biased region" description="Low complexity" evidence="10">
    <location>
        <begin position="222"/>
        <end position="235"/>
    </location>
</feature>
<keyword evidence="5" id="KW-0479">Metal-binding</keyword>
<feature type="coiled-coil region" evidence="9">
    <location>
        <begin position="439"/>
        <end position="498"/>
    </location>
</feature>
<keyword evidence="14" id="KW-1185">Reference proteome</keyword>
<dbReference type="PIRSF" id="PIRSF036956">
    <property type="entry name" value="Hrs_Vps27"/>
    <property type="match status" value="1"/>
</dbReference>
<dbReference type="InterPro" id="IPR000306">
    <property type="entry name" value="Znf_FYVE"/>
</dbReference>
<dbReference type="InterPro" id="IPR024641">
    <property type="entry name" value="HRS_helical"/>
</dbReference>
<dbReference type="CDD" id="cd15720">
    <property type="entry name" value="FYVE_Hrs"/>
    <property type="match status" value="1"/>
</dbReference>
<evidence type="ECO:0000256" key="9">
    <source>
        <dbReference type="SAM" id="Coils"/>
    </source>
</evidence>
<feature type="compositionally biased region" description="Low complexity" evidence="10">
    <location>
        <begin position="577"/>
        <end position="591"/>
    </location>
</feature>
<sequence>MFGSSAKGTFDRNIDKATSQLLLEPDWEATLQICDAIRQKDVTPKYALGNIRKKLYDKNPRVTLYALQVLESCVKNCGTGIHEEIATPQFMDDMKELVLSSNEAVKGKTMELIQAWAQAFRNEPSLKIVCDTFSQLKGEGNSFPQLKESDAMFVAEKAPDWAEGERCFTCRTEFGLVQRQHHCRHCGQVFCGKCSSKNSTIPKFGIEKPVRVCDNCHEKLQGKSSSTKSPSSGGNKESDLPDEYLNSPLAQQSQMPPQRNEADLQEEEELQLAMALSLDEAENKHIIKGGKSPASSTTSPSVPSSAYSSSVSSAPAPEPELDPELARYLNRSYWEQKQQENRSAMPSAPSGGGDIVPATAPPLSQSTSSLPQYSQSKTFEEAQNGAAEPEIEELVCNMSSSIDVLVNRMKSDSSRGRSIASDTTVQGLFQVLASMHPRLLKLLQEKEEKRTQMEALQDKLAQIRDAREALDALREEHREKLRREAEEAERLRQMQMAHKLEIMRRKKQEMLQFQQQQALLKMQEQERERQVWLEQQKQQQQMRQIQYTAYGMGGMNQPGMMTQGVMAPPPGGMQHAPPGQYVQQPQYGSPSHAPYGMAPPQGSYPSGPPSTTQMDAGQPTTQVGYNQPPSGYQVPLQQQHHQPPPPQQQPPPPQQQQLPPQQQQQQYQQPMPGGGGYPPGQYGAPSQQQQQQQQPQQPGSMNQSYGSPLSSLEYQQQQQPPPPPQQQQQQGGNPYNMQAVTGALPQGQVTPQGQYGSPAPQQQYQPQGQQQMMGAGGMQMVPPGMQQQQPPPGMQQQQPPPPQQQEGTLISFE</sequence>
<dbReference type="OMA" id="DQQCSAK"/>
<feature type="domain" description="FYVE-type" evidence="11">
    <location>
        <begin position="161"/>
        <end position="221"/>
    </location>
</feature>
<keyword evidence="4" id="KW-0597">Phosphoprotein</keyword>
<evidence type="ECO:0000256" key="4">
    <source>
        <dbReference type="ARBA" id="ARBA00022553"/>
    </source>
</evidence>
<feature type="region of interest" description="Disordered" evidence="10">
    <location>
        <begin position="288"/>
        <end position="321"/>
    </location>
</feature>
<dbReference type="GO" id="GO:0035091">
    <property type="term" value="F:phosphatidylinositol binding"/>
    <property type="evidence" value="ECO:0007669"/>
    <property type="project" value="InterPro"/>
</dbReference>
<evidence type="ECO:0000256" key="1">
    <source>
        <dbReference type="ARBA" id="ARBA00004496"/>
    </source>
</evidence>
<dbReference type="Pfam" id="PF12210">
    <property type="entry name" value="Hrs_helical"/>
    <property type="match status" value="1"/>
</dbReference>
<feature type="compositionally biased region" description="Low complexity" evidence="10">
    <location>
        <begin position="751"/>
        <end position="788"/>
    </location>
</feature>
<dbReference type="PANTHER" id="PTHR46275">
    <property type="entry name" value="HEPATOCYTE GROWTH FACTOR-REGULATED TYROSINE KINASE SUBSTRATE"/>
    <property type="match status" value="1"/>
</dbReference>
<keyword evidence="6 8" id="KW-0863">Zinc-finger</keyword>
<dbReference type="FunFam" id="3.30.40.10:FF:000105">
    <property type="entry name" value="WD repeat and FYVE domain-containing protein 2"/>
    <property type="match status" value="1"/>
</dbReference>
<comment type="subcellular location">
    <subcellularLocation>
        <location evidence="1">Cytoplasm</location>
    </subcellularLocation>
</comment>
<dbReference type="InterPro" id="IPR013083">
    <property type="entry name" value="Znf_RING/FYVE/PHD"/>
</dbReference>
<accession>A0A7M7NRH1</accession>
<feature type="compositionally biased region" description="Pro residues" evidence="10">
    <location>
        <begin position="789"/>
        <end position="803"/>
    </location>
</feature>
<dbReference type="InterPro" id="IPR017455">
    <property type="entry name" value="Znf_FYVE-rel"/>
</dbReference>
<name>A0A7M7NRH1_STRPU</name>
<dbReference type="GeneID" id="578315"/>
<reference evidence="14" key="1">
    <citation type="submission" date="2015-02" db="EMBL/GenBank/DDBJ databases">
        <title>Genome sequencing for Strongylocentrotus purpuratus.</title>
        <authorList>
            <person name="Murali S."/>
            <person name="Liu Y."/>
            <person name="Vee V."/>
            <person name="English A."/>
            <person name="Wang M."/>
            <person name="Skinner E."/>
            <person name="Han Y."/>
            <person name="Muzny D.M."/>
            <person name="Worley K.C."/>
            <person name="Gibbs R.A."/>
        </authorList>
    </citation>
    <scope>NUCLEOTIDE SEQUENCE</scope>
</reference>
<dbReference type="AlphaFoldDB" id="A0A7M7NRH1"/>
<keyword evidence="7" id="KW-0862">Zinc</keyword>
<dbReference type="Proteomes" id="UP000007110">
    <property type="component" value="Unassembled WGS sequence"/>
</dbReference>
<evidence type="ECO:0000256" key="2">
    <source>
        <dbReference type="ARBA" id="ARBA00015450"/>
    </source>
</evidence>
<dbReference type="KEGG" id="spu:578315"/>
<dbReference type="OrthoDB" id="957735at2759"/>
<feature type="domain" description="VHS" evidence="12">
    <location>
        <begin position="17"/>
        <end position="144"/>
    </location>
</feature>
<proteinExistence type="predicted"/>
<dbReference type="GO" id="GO:0031623">
    <property type="term" value="P:receptor internalization"/>
    <property type="evidence" value="ECO:0000318"/>
    <property type="project" value="GO_Central"/>
</dbReference>
<dbReference type="SUPFAM" id="SSF48464">
    <property type="entry name" value="ENTH/VHS domain"/>
    <property type="match status" value="1"/>
</dbReference>
<feature type="compositionally biased region" description="Polar residues" evidence="10">
    <location>
        <begin position="614"/>
        <end position="630"/>
    </location>
</feature>
<dbReference type="SUPFAM" id="SSF57903">
    <property type="entry name" value="FYVE/PHD zinc finger"/>
    <property type="match status" value="1"/>
</dbReference>
<dbReference type="InterPro" id="IPR017073">
    <property type="entry name" value="HGS/VPS27"/>
</dbReference>
<dbReference type="GO" id="GO:0032456">
    <property type="term" value="P:endocytic recycling"/>
    <property type="evidence" value="ECO:0000318"/>
    <property type="project" value="GO_Central"/>
</dbReference>
<evidence type="ECO:0000313" key="13">
    <source>
        <dbReference type="EnsemblMetazoa" id="XP_030840368"/>
    </source>
</evidence>
<evidence type="ECO:0000256" key="7">
    <source>
        <dbReference type="ARBA" id="ARBA00022833"/>
    </source>
</evidence>
<dbReference type="SMART" id="SM00288">
    <property type="entry name" value="VHS"/>
    <property type="match status" value="1"/>
</dbReference>
<evidence type="ECO:0000256" key="3">
    <source>
        <dbReference type="ARBA" id="ARBA00022490"/>
    </source>
</evidence>
<feature type="compositionally biased region" description="Low complexity" evidence="10">
    <location>
        <begin position="655"/>
        <end position="671"/>
    </location>
</feature>
<feature type="compositionally biased region" description="Low complexity" evidence="10">
    <location>
        <begin position="599"/>
        <end position="613"/>
    </location>
</feature>
<dbReference type="GO" id="GO:0008270">
    <property type="term" value="F:zinc ion binding"/>
    <property type="evidence" value="ECO:0007669"/>
    <property type="project" value="UniProtKB-KW"/>
</dbReference>
<feature type="compositionally biased region" description="Low complexity" evidence="10">
    <location>
        <begin position="357"/>
        <end position="376"/>
    </location>
</feature>
<dbReference type="InterPro" id="IPR002014">
    <property type="entry name" value="VHS_dom"/>
</dbReference>
<feature type="region of interest" description="Disordered" evidence="10">
    <location>
        <begin position="220"/>
        <end position="269"/>
    </location>
</feature>
<organism evidence="13 14">
    <name type="scientific">Strongylocentrotus purpuratus</name>
    <name type="common">Purple sea urchin</name>
    <dbReference type="NCBI Taxonomy" id="7668"/>
    <lineage>
        <taxon>Eukaryota</taxon>
        <taxon>Metazoa</taxon>
        <taxon>Echinodermata</taxon>
        <taxon>Eleutherozoa</taxon>
        <taxon>Echinozoa</taxon>
        <taxon>Echinoidea</taxon>
        <taxon>Euechinoidea</taxon>
        <taxon>Echinacea</taxon>
        <taxon>Camarodonta</taxon>
        <taxon>Echinidea</taxon>
        <taxon>Strongylocentrotidae</taxon>
        <taxon>Strongylocentrotus</taxon>
    </lineage>
</organism>
<dbReference type="PROSITE" id="PS50330">
    <property type="entry name" value="UIM"/>
    <property type="match status" value="1"/>
</dbReference>
<evidence type="ECO:0000256" key="8">
    <source>
        <dbReference type="PROSITE-ProRule" id="PRU00091"/>
    </source>
</evidence>
<evidence type="ECO:0000256" key="6">
    <source>
        <dbReference type="ARBA" id="ARBA00022771"/>
    </source>
</evidence>
<reference evidence="13" key="2">
    <citation type="submission" date="2021-01" db="UniProtKB">
        <authorList>
            <consortium name="EnsemblMetazoa"/>
        </authorList>
    </citation>
    <scope>IDENTIFICATION</scope>
</reference>
<dbReference type="Gene3D" id="3.30.40.10">
    <property type="entry name" value="Zinc/RING finger domain, C3HC4 (zinc finger)"/>
    <property type="match status" value="1"/>
</dbReference>
<evidence type="ECO:0000259" key="12">
    <source>
        <dbReference type="PROSITE" id="PS50179"/>
    </source>
</evidence>
<feature type="region of interest" description="Disordered" evidence="10">
    <location>
        <begin position="560"/>
        <end position="813"/>
    </location>
</feature>
<feature type="compositionally biased region" description="Low complexity" evidence="10">
    <location>
        <begin position="631"/>
        <end position="641"/>
    </location>
</feature>
<dbReference type="PROSITE" id="PS50178">
    <property type="entry name" value="ZF_FYVE"/>
    <property type="match status" value="1"/>
</dbReference>
<dbReference type="PROSITE" id="PS50179">
    <property type="entry name" value="VHS"/>
    <property type="match status" value="1"/>
</dbReference>
<dbReference type="EnsemblMetazoa" id="XM_030984508">
    <property type="protein sequence ID" value="XP_030840368"/>
    <property type="gene ID" value="LOC578315"/>
</dbReference>
<dbReference type="CTD" id="9146"/>
<dbReference type="Pfam" id="PF01363">
    <property type="entry name" value="FYVE"/>
    <property type="match status" value="1"/>
</dbReference>
<feature type="compositionally biased region" description="Polar residues" evidence="10">
    <location>
        <begin position="700"/>
        <end position="714"/>
    </location>
</feature>
<dbReference type="SMART" id="SM00064">
    <property type="entry name" value="FYVE"/>
    <property type="match status" value="1"/>
</dbReference>
<dbReference type="InParanoid" id="A0A7M7NRH1"/>
<dbReference type="CDD" id="cd21387">
    <property type="entry name" value="GAT_Hrs"/>
    <property type="match status" value="1"/>
</dbReference>
<dbReference type="PANTHER" id="PTHR46275:SF1">
    <property type="entry name" value="HEPATOCYTE GROWTH FACTOR-REGULATED TYROSINE KINASE SUBSTRATE"/>
    <property type="match status" value="1"/>
</dbReference>